<comment type="caution">
    <text evidence="3">The sequence shown here is derived from an EMBL/GenBank/DDBJ whole genome shotgun (WGS) entry which is preliminary data.</text>
</comment>
<dbReference type="EMBL" id="JAUCMX010000027">
    <property type="protein sequence ID" value="KAK3509501.1"/>
    <property type="molecule type" value="Genomic_DNA"/>
</dbReference>
<dbReference type="GO" id="GO:0003950">
    <property type="term" value="F:NAD+ poly-ADP-ribosyltransferase activity"/>
    <property type="evidence" value="ECO:0007669"/>
    <property type="project" value="InterPro"/>
</dbReference>
<keyword evidence="4" id="KW-1185">Reference proteome</keyword>
<sequence>MVDMGVEWDEISPLLFTLLTHDCTPKYDTNLFVKFADDTPVVGIITNNDENNYRAEVNRLAMWCSDNNLSLNVEETREIIIHFRRAHTQHPLLTNNSAAVERVYTTKFPGVHITLCTGPLLDQQHPSTGKENLYFLHKLRRSRSMETSYRGTIEGILSSCITAWFGNCSTADRKTQQCIVKAAGKIIGAPLASLLDIYNTCLAHKTCSIVGDSTHPLHNFLCKPGRRFRSVHACTTRLKNSFIHQAVKMLNTLSSLVTSDFMAGVVSFSGWRTVEDGKSLSENEQPESGRVYTMFHGTHIDNAENIISNGFKQSASGLLGKGVYVSRNIDKAKCYPLQTDKNNKVVFKLKVNVGKVKKIDVDNHPLRTTWHNDGYDCAWVPPNSNIKAIKSGREEDCVWDPKRITVVDVACCVDDGKRHKLRKLIHSIVRSNECPSCRQSSPKLPHELRDCWECGERICPFKKEHVCKGHRGRSSPGGPAQ</sequence>
<reference evidence="3" key="1">
    <citation type="submission" date="2023-06" db="EMBL/GenBank/DDBJ databases">
        <title>Male Hemibagrus guttatus genome.</title>
        <authorList>
            <person name="Bian C."/>
        </authorList>
    </citation>
    <scope>NUCLEOTIDE SEQUENCE</scope>
    <source>
        <strain evidence="3">Male_cb2023</strain>
        <tissue evidence="3">Muscle</tissue>
    </source>
</reference>
<accession>A0AAE0PWL3</accession>
<name>A0AAE0PWL3_9TELE</name>
<dbReference type="GO" id="GO:0005737">
    <property type="term" value="C:cytoplasm"/>
    <property type="evidence" value="ECO:0007669"/>
    <property type="project" value="TreeGrafter"/>
</dbReference>
<dbReference type="PANTHER" id="PTHR36542:SF7">
    <property type="entry name" value="GIG2-LIKE PROTEIN DREO"/>
    <property type="match status" value="1"/>
</dbReference>
<dbReference type="Gene3D" id="3.90.175.10">
    <property type="entry name" value="Diphtheria Toxin, domain 1"/>
    <property type="match status" value="1"/>
</dbReference>
<feature type="domain" description="PARP catalytic" evidence="2">
    <location>
        <begin position="288"/>
        <end position="366"/>
    </location>
</feature>
<dbReference type="InterPro" id="IPR012317">
    <property type="entry name" value="Poly(ADP-ribose)pol_cat_dom"/>
</dbReference>
<proteinExistence type="inferred from homology"/>
<gene>
    <name evidence="3" type="ORF">QTP70_035149</name>
</gene>
<dbReference type="Pfam" id="PF00644">
    <property type="entry name" value="PARP"/>
    <property type="match status" value="1"/>
</dbReference>
<evidence type="ECO:0000256" key="1">
    <source>
        <dbReference type="ARBA" id="ARBA00024347"/>
    </source>
</evidence>
<organism evidence="3 4">
    <name type="scientific">Hemibagrus guttatus</name>
    <dbReference type="NCBI Taxonomy" id="175788"/>
    <lineage>
        <taxon>Eukaryota</taxon>
        <taxon>Metazoa</taxon>
        <taxon>Chordata</taxon>
        <taxon>Craniata</taxon>
        <taxon>Vertebrata</taxon>
        <taxon>Euteleostomi</taxon>
        <taxon>Actinopterygii</taxon>
        <taxon>Neopterygii</taxon>
        <taxon>Teleostei</taxon>
        <taxon>Ostariophysi</taxon>
        <taxon>Siluriformes</taxon>
        <taxon>Bagridae</taxon>
        <taxon>Hemibagrus</taxon>
    </lineage>
</organism>
<dbReference type="PANTHER" id="PTHR36542">
    <property type="entry name" value="GIG2-LIKE PROTEIN DRED-RELATED"/>
    <property type="match status" value="1"/>
</dbReference>
<evidence type="ECO:0000313" key="3">
    <source>
        <dbReference type="EMBL" id="KAK3509501.1"/>
    </source>
</evidence>
<dbReference type="SUPFAM" id="SSF56399">
    <property type="entry name" value="ADP-ribosylation"/>
    <property type="match status" value="1"/>
</dbReference>
<comment type="similarity">
    <text evidence="1">Belongs to the ARTD/PARP family.</text>
</comment>
<protein>
    <recommendedName>
        <fullName evidence="2">PARP catalytic domain-containing protein</fullName>
    </recommendedName>
</protein>
<evidence type="ECO:0000313" key="4">
    <source>
        <dbReference type="Proteomes" id="UP001274896"/>
    </source>
</evidence>
<dbReference type="AlphaFoldDB" id="A0AAE0PWL3"/>
<evidence type="ECO:0000259" key="2">
    <source>
        <dbReference type="Pfam" id="PF00644"/>
    </source>
</evidence>
<dbReference type="Proteomes" id="UP001274896">
    <property type="component" value="Unassembled WGS sequence"/>
</dbReference>